<organism evidence="2 3">
    <name type="scientific">Roseimaritima multifibrata</name>
    <dbReference type="NCBI Taxonomy" id="1930274"/>
    <lineage>
        <taxon>Bacteria</taxon>
        <taxon>Pseudomonadati</taxon>
        <taxon>Planctomycetota</taxon>
        <taxon>Planctomycetia</taxon>
        <taxon>Pirellulales</taxon>
        <taxon>Pirellulaceae</taxon>
        <taxon>Roseimaritima</taxon>
    </lineage>
</organism>
<dbReference type="Pfam" id="PF00899">
    <property type="entry name" value="ThiF"/>
    <property type="match status" value="1"/>
</dbReference>
<dbReference type="RefSeq" id="WP_145349476.1">
    <property type="nucleotide sequence ID" value="NZ_CP036262.1"/>
</dbReference>
<dbReference type="KEGG" id="rml:FF011L_01370"/>
<dbReference type="Proteomes" id="UP000320672">
    <property type="component" value="Chromosome"/>
</dbReference>
<evidence type="ECO:0000313" key="3">
    <source>
        <dbReference type="Proteomes" id="UP000320672"/>
    </source>
</evidence>
<keyword evidence="3" id="KW-1185">Reference proteome</keyword>
<protein>
    <submittedName>
        <fullName evidence="2">Thiamine/molybdopterin biosynthesis ThiF/MoeB-like protein</fullName>
    </submittedName>
</protein>
<gene>
    <name evidence="2" type="ORF">FF011L_01370</name>
</gene>
<dbReference type="GO" id="GO:0008641">
    <property type="term" value="F:ubiquitin-like modifier activating enzyme activity"/>
    <property type="evidence" value="ECO:0007669"/>
    <property type="project" value="InterPro"/>
</dbReference>
<dbReference type="OrthoDB" id="891532at2"/>
<accession>A0A517M9E1</accession>
<dbReference type="SUPFAM" id="SSF69572">
    <property type="entry name" value="Activating enzymes of the ubiquitin-like proteins"/>
    <property type="match status" value="1"/>
</dbReference>
<dbReference type="AlphaFoldDB" id="A0A517M9E1"/>
<sequence>MNAKNSIAELARWIDALPNTRRLAGHELHNYRKQFVDGWRIDLNLAENVSINLLITAQFPFVSPKIALIDRTKFLSWPHVEKDGCLCVFPPNTNVDPYRPVEVAKSLVAETEALLQCLLDGNLDDDFNREFDSYWLLSSDDLRHQFFSILPDGCDSQKVAVWSSSKFRIIGADEKSVLCWLKNRLQKDYDRTDTGFLVKLSKPLSPEEYPDCTEALLALISEDAPNFLESISDHIAKSFQPLTIILAISATNGTNYGVVELCRLLRANEKVSKCGRSNRVSVNGFRDGKAPLSVQLSQQTKYTKVVRSPLERADAEWALGGRGHDPRFAVLQKQRVAIVGLGSFGSFLTDNLIQAGLGQVAMFDGDLMRWENTGRHLLGGDTVGQNKTDALKRRFETNYPTIVSCESNPVDWQQRIETAESLDGFDLVISTTGSWKAECMLNDLHECSGKRTPIVYAWLEPFAAAGHAVAIMERSGCLQCGFTGAGQFSRRVFDWPAAPTTMVSQAGCGNEFQPYGITDSLHSIAMAVDLSVECLLGQLTASTHRVWINKDRKIDPIQRGWSVAWQTVPNFDTREEVVSEFPWSARPDCQRCS</sequence>
<dbReference type="InterPro" id="IPR000594">
    <property type="entry name" value="ThiF_NAD_FAD-bd"/>
</dbReference>
<dbReference type="PROSITE" id="PS50003">
    <property type="entry name" value="PH_DOMAIN"/>
    <property type="match status" value="1"/>
</dbReference>
<dbReference type="InterPro" id="IPR032701">
    <property type="entry name" value="Prok-E2_B_dom"/>
</dbReference>
<evidence type="ECO:0000259" key="1">
    <source>
        <dbReference type="PROSITE" id="PS50003"/>
    </source>
</evidence>
<proteinExistence type="predicted"/>
<evidence type="ECO:0000313" key="2">
    <source>
        <dbReference type="EMBL" id="QDS91407.1"/>
    </source>
</evidence>
<dbReference type="InterPro" id="IPR001849">
    <property type="entry name" value="PH_domain"/>
</dbReference>
<name>A0A517M9E1_9BACT</name>
<dbReference type="Pfam" id="PF14461">
    <property type="entry name" value="Prok-E2_B"/>
    <property type="match status" value="1"/>
</dbReference>
<dbReference type="InterPro" id="IPR035985">
    <property type="entry name" value="Ubiquitin-activating_enz"/>
</dbReference>
<dbReference type="EMBL" id="CP036262">
    <property type="protein sequence ID" value="QDS91407.1"/>
    <property type="molecule type" value="Genomic_DNA"/>
</dbReference>
<feature type="domain" description="PH" evidence="1">
    <location>
        <begin position="1"/>
        <end position="22"/>
    </location>
</feature>
<dbReference type="Gene3D" id="3.40.50.720">
    <property type="entry name" value="NAD(P)-binding Rossmann-like Domain"/>
    <property type="match status" value="1"/>
</dbReference>
<reference evidence="2 3" key="1">
    <citation type="submission" date="2019-02" db="EMBL/GenBank/DDBJ databases">
        <title>Deep-cultivation of Planctomycetes and their phenomic and genomic characterization uncovers novel biology.</title>
        <authorList>
            <person name="Wiegand S."/>
            <person name="Jogler M."/>
            <person name="Boedeker C."/>
            <person name="Pinto D."/>
            <person name="Vollmers J."/>
            <person name="Rivas-Marin E."/>
            <person name="Kohn T."/>
            <person name="Peeters S.H."/>
            <person name="Heuer A."/>
            <person name="Rast P."/>
            <person name="Oberbeckmann S."/>
            <person name="Bunk B."/>
            <person name="Jeske O."/>
            <person name="Meyerdierks A."/>
            <person name="Storesund J.E."/>
            <person name="Kallscheuer N."/>
            <person name="Luecker S."/>
            <person name="Lage O.M."/>
            <person name="Pohl T."/>
            <person name="Merkel B.J."/>
            <person name="Hornburger P."/>
            <person name="Mueller R.-W."/>
            <person name="Bruemmer F."/>
            <person name="Labrenz M."/>
            <person name="Spormann A.M."/>
            <person name="Op den Camp H."/>
            <person name="Overmann J."/>
            <person name="Amann R."/>
            <person name="Jetten M.S.M."/>
            <person name="Mascher T."/>
            <person name="Medema M.H."/>
            <person name="Devos D.P."/>
            <person name="Kaster A.-K."/>
            <person name="Ovreas L."/>
            <person name="Rohde M."/>
            <person name="Galperin M.Y."/>
            <person name="Jogler C."/>
        </authorList>
    </citation>
    <scope>NUCLEOTIDE SEQUENCE [LARGE SCALE GENOMIC DNA]</scope>
    <source>
        <strain evidence="2 3">FF011L</strain>
    </source>
</reference>